<sequence length="194" mass="21692">MTPSAFYGFHYAGVTTHAYMDGHLIAMTRRVPSDTSIGLTNNEVKEEIGRASRTIQDLIGVHSNYMKVHKARIKDSRPLVIAKSMYYSYVGVNLDDYNCRYSILDQSVSTIRAHGYDMVRSDGCMNDKYPYKKDPIKDNGYMNDAKAFGGQEYKHGQVNVNSNNYSPFRGGCWSVQCLQGATGGDRLTSSSALR</sequence>
<proteinExistence type="predicted"/>
<accession>A0ABQ7KGP4</accession>
<keyword evidence="2" id="KW-1185">Reference proteome</keyword>
<protein>
    <submittedName>
        <fullName evidence="1">Uncharacterized protein</fullName>
    </submittedName>
</protein>
<gene>
    <name evidence="1" type="ORF">BGZ96_005162</name>
</gene>
<dbReference type="Gene3D" id="3.20.20.370">
    <property type="entry name" value="Glycoside hydrolase/deacetylase"/>
    <property type="match status" value="1"/>
</dbReference>
<comment type="caution">
    <text evidence="1">The sequence shown here is derived from an EMBL/GenBank/DDBJ whole genome shotgun (WGS) entry which is preliminary data.</text>
</comment>
<evidence type="ECO:0000313" key="2">
    <source>
        <dbReference type="Proteomes" id="UP001194696"/>
    </source>
</evidence>
<name>A0ABQ7KGP4_9FUNG</name>
<dbReference type="Proteomes" id="UP001194696">
    <property type="component" value="Unassembled WGS sequence"/>
</dbReference>
<evidence type="ECO:0000313" key="1">
    <source>
        <dbReference type="EMBL" id="KAG0297740.1"/>
    </source>
</evidence>
<dbReference type="EMBL" id="JAAAIM010000024">
    <property type="protein sequence ID" value="KAG0297740.1"/>
    <property type="molecule type" value="Genomic_DNA"/>
</dbReference>
<reference evidence="1 2" key="1">
    <citation type="journal article" date="2020" name="Fungal Divers.">
        <title>Resolving the Mortierellaceae phylogeny through synthesis of multi-gene phylogenetics and phylogenomics.</title>
        <authorList>
            <person name="Vandepol N."/>
            <person name="Liber J."/>
            <person name="Desiro A."/>
            <person name="Na H."/>
            <person name="Kennedy M."/>
            <person name="Barry K."/>
            <person name="Grigoriev I.V."/>
            <person name="Miller A.N."/>
            <person name="O'Donnell K."/>
            <person name="Stajich J.E."/>
            <person name="Bonito G."/>
        </authorList>
    </citation>
    <scope>NUCLEOTIDE SEQUENCE [LARGE SCALE GENOMIC DNA]</scope>
    <source>
        <strain evidence="1 2">AD045</strain>
    </source>
</reference>
<organism evidence="1 2">
    <name type="scientific">Linnemannia gamsii</name>
    <dbReference type="NCBI Taxonomy" id="64522"/>
    <lineage>
        <taxon>Eukaryota</taxon>
        <taxon>Fungi</taxon>
        <taxon>Fungi incertae sedis</taxon>
        <taxon>Mucoromycota</taxon>
        <taxon>Mortierellomycotina</taxon>
        <taxon>Mortierellomycetes</taxon>
        <taxon>Mortierellales</taxon>
        <taxon>Mortierellaceae</taxon>
        <taxon>Linnemannia</taxon>
    </lineage>
</organism>